<protein>
    <submittedName>
        <fullName evidence="2">AhpC/TSA family protein</fullName>
    </submittedName>
</protein>
<dbReference type="Gene3D" id="3.40.30.10">
    <property type="entry name" value="Glutaredoxin"/>
    <property type="match status" value="1"/>
</dbReference>
<reference evidence="2 3" key="1">
    <citation type="submission" date="2019-08" db="EMBL/GenBank/DDBJ databases">
        <title>Deep-cultivation of Planctomycetes and their phenomic and genomic characterization uncovers novel biology.</title>
        <authorList>
            <person name="Wiegand S."/>
            <person name="Jogler M."/>
            <person name="Boedeker C."/>
            <person name="Pinto D."/>
            <person name="Vollmers J."/>
            <person name="Rivas-Marin E."/>
            <person name="Kohn T."/>
            <person name="Peeters S.H."/>
            <person name="Heuer A."/>
            <person name="Rast P."/>
            <person name="Oberbeckmann S."/>
            <person name="Bunk B."/>
            <person name="Jeske O."/>
            <person name="Meyerdierks A."/>
            <person name="Storesund J.E."/>
            <person name="Kallscheuer N."/>
            <person name="Luecker S."/>
            <person name="Lage O.M."/>
            <person name="Pohl T."/>
            <person name="Merkel B.J."/>
            <person name="Hornburger P."/>
            <person name="Mueller R.-W."/>
            <person name="Bruemmer F."/>
            <person name="Labrenz M."/>
            <person name="Spormann A.M."/>
            <person name="Op den Camp H."/>
            <person name="Overmann J."/>
            <person name="Amann R."/>
            <person name="Jetten M.S.M."/>
            <person name="Mascher T."/>
            <person name="Medema M.H."/>
            <person name="Devos D.P."/>
            <person name="Kaster A.-K."/>
            <person name="Ovreas L."/>
            <person name="Rohde M."/>
            <person name="Galperin M.Y."/>
            <person name="Jogler C."/>
        </authorList>
    </citation>
    <scope>NUCLEOTIDE SEQUENCE [LARGE SCALE GENOMIC DNA]</scope>
    <source>
        <strain evidence="2 3">OJF2</strain>
    </source>
</reference>
<gene>
    <name evidence="2" type="ORF">OJF2_52170</name>
</gene>
<dbReference type="GO" id="GO:0016491">
    <property type="term" value="F:oxidoreductase activity"/>
    <property type="evidence" value="ECO:0007669"/>
    <property type="project" value="InterPro"/>
</dbReference>
<dbReference type="EMBL" id="CP042997">
    <property type="protein sequence ID" value="QEH36632.1"/>
    <property type="molecule type" value="Genomic_DNA"/>
</dbReference>
<evidence type="ECO:0000313" key="3">
    <source>
        <dbReference type="Proteomes" id="UP000324233"/>
    </source>
</evidence>
<proteinExistence type="predicted"/>
<dbReference type="AlphaFoldDB" id="A0A5B9W7G9"/>
<dbReference type="InterPro" id="IPR013766">
    <property type="entry name" value="Thioredoxin_domain"/>
</dbReference>
<accession>A0A5B9W7G9</accession>
<feature type="domain" description="Thioredoxin" evidence="1">
    <location>
        <begin position="45"/>
        <end position="184"/>
    </location>
</feature>
<dbReference type="SUPFAM" id="SSF52833">
    <property type="entry name" value="Thioredoxin-like"/>
    <property type="match status" value="1"/>
</dbReference>
<dbReference type="GO" id="GO:0016209">
    <property type="term" value="F:antioxidant activity"/>
    <property type="evidence" value="ECO:0007669"/>
    <property type="project" value="InterPro"/>
</dbReference>
<sequence length="205" mass="21803">MPRLRSVWISASLALAGVGVLAYAALKPPSAYHPVTAAMNEAAGTMSGRPATELSALATDGKRHSPAFDARDKPAVLVFIRDGCPCSEAADPYFRRLYAAYGSDAAFLGIMDGDLDTARDWAGRHGTPYPILSDPDRRVIRACQAERSAYVMLVASGGRIEAFWPGYSAAMLRELGTRLARMAGHSEVPLDVEGAPGELGSGCRF</sequence>
<dbReference type="InterPro" id="IPR036249">
    <property type="entry name" value="Thioredoxin-like_sf"/>
</dbReference>
<organism evidence="2 3">
    <name type="scientific">Aquisphaera giovannonii</name>
    <dbReference type="NCBI Taxonomy" id="406548"/>
    <lineage>
        <taxon>Bacteria</taxon>
        <taxon>Pseudomonadati</taxon>
        <taxon>Planctomycetota</taxon>
        <taxon>Planctomycetia</taxon>
        <taxon>Isosphaerales</taxon>
        <taxon>Isosphaeraceae</taxon>
        <taxon>Aquisphaera</taxon>
    </lineage>
</organism>
<evidence type="ECO:0000313" key="2">
    <source>
        <dbReference type="EMBL" id="QEH36632.1"/>
    </source>
</evidence>
<keyword evidence="3" id="KW-1185">Reference proteome</keyword>
<dbReference type="Pfam" id="PF00578">
    <property type="entry name" value="AhpC-TSA"/>
    <property type="match status" value="1"/>
</dbReference>
<dbReference type="Proteomes" id="UP000324233">
    <property type="component" value="Chromosome"/>
</dbReference>
<dbReference type="RefSeq" id="WP_210420177.1">
    <property type="nucleotide sequence ID" value="NZ_CP042997.1"/>
</dbReference>
<name>A0A5B9W7G9_9BACT</name>
<dbReference type="KEGG" id="agv:OJF2_52170"/>
<dbReference type="PROSITE" id="PS51352">
    <property type="entry name" value="THIOREDOXIN_2"/>
    <property type="match status" value="1"/>
</dbReference>
<evidence type="ECO:0000259" key="1">
    <source>
        <dbReference type="PROSITE" id="PS51352"/>
    </source>
</evidence>
<dbReference type="InterPro" id="IPR000866">
    <property type="entry name" value="AhpC/TSA"/>
</dbReference>